<gene>
    <name evidence="2" type="ORF">B1B_03546</name>
</gene>
<feature type="domain" description="PIN" evidence="1">
    <location>
        <begin position="20"/>
        <end position="132"/>
    </location>
</feature>
<evidence type="ECO:0000259" key="1">
    <source>
        <dbReference type="Pfam" id="PF01850"/>
    </source>
</evidence>
<protein>
    <submittedName>
        <fullName evidence="2">PilT domain-containing protein</fullName>
    </submittedName>
</protein>
<name>T1BIN5_9ZZZZ</name>
<accession>T1BIN5</accession>
<dbReference type="AlphaFoldDB" id="T1BIN5"/>
<dbReference type="InterPro" id="IPR002716">
    <property type="entry name" value="PIN_dom"/>
</dbReference>
<dbReference type="SUPFAM" id="SSF88723">
    <property type="entry name" value="PIN domain-like"/>
    <property type="match status" value="1"/>
</dbReference>
<organism evidence="2">
    <name type="scientific">mine drainage metagenome</name>
    <dbReference type="NCBI Taxonomy" id="410659"/>
    <lineage>
        <taxon>unclassified sequences</taxon>
        <taxon>metagenomes</taxon>
        <taxon>ecological metagenomes</taxon>
    </lineage>
</organism>
<reference evidence="2" key="2">
    <citation type="journal article" date="2014" name="ISME J.">
        <title>Microbial stratification in low pH oxic and suboxic macroscopic growths along an acid mine drainage.</title>
        <authorList>
            <person name="Mendez-Garcia C."/>
            <person name="Mesa V."/>
            <person name="Sprenger R.R."/>
            <person name="Richter M."/>
            <person name="Diez M.S."/>
            <person name="Solano J."/>
            <person name="Bargiela R."/>
            <person name="Golyshina O.V."/>
            <person name="Manteca A."/>
            <person name="Ramos J.L."/>
            <person name="Gallego J.R."/>
            <person name="Llorente I."/>
            <person name="Martins Dos Santos V.A."/>
            <person name="Jensen O.N."/>
            <person name="Pelaez A.I."/>
            <person name="Sanchez J."/>
            <person name="Ferrer M."/>
        </authorList>
    </citation>
    <scope>NUCLEOTIDE SEQUENCE</scope>
</reference>
<sequence>MMGERDFRTEGSMVGRMTKVYIETSALSRYYDDTDPIRRDPTRAFFGRVARKELEAVTSETTVAEVRRSSPDLAVRLEALIAALGLPILPESREATELAKAYLGAGIIPADEPEDAVHVALAVLHRVDVIATWNLKHMANFRAISAVNKLNTQRGLSHIEILTPEQIP</sequence>
<dbReference type="EMBL" id="AUZY01002184">
    <property type="protein sequence ID" value="EQD72821.1"/>
    <property type="molecule type" value="Genomic_DNA"/>
</dbReference>
<evidence type="ECO:0000313" key="2">
    <source>
        <dbReference type="EMBL" id="EQD72821.1"/>
    </source>
</evidence>
<reference evidence="2" key="1">
    <citation type="submission" date="2013-08" db="EMBL/GenBank/DDBJ databases">
        <authorList>
            <person name="Mendez C."/>
            <person name="Richter M."/>
            <person name="Ferrer M."/>
            <person name="Sanchez J."/>
        </authorList>
    </citation>
    <scope>NUCLEOTIDE SEQUENCE</scope>
</reference>
<dbReference type="InterPro" id="IPR029060">
    <property type="entry name" value="PIN-like_dom_sf"/>
</dbReference>
<comment type="caution">
    <text evidence="2">The sequence shown here is derived from an EMBL/GenBank/DDBJ whole genome shotgun (WGS) entry which is preliminary data.</text>
</comment>
<dbReference type="Pfam" id="PF01850">
    <property type="entry name" value="PIN"/>
    <property type="match status" value="1"/>
</dbReference>
<proteinExistence type="predicted"/>